<protein>
    <submittedName>
        <fullName evidence="1">Uncharacterized protein</fullName>
    </submittedName>
</protein>
<dbReference type="Proteomes" id="UP000054903">
    <property type="component" value="Unassembled WGS sequence"/>
</dbReference>
<dbReference type="EMBL" id="FCNX02000013">
    <property type="protein sequence ID" value="SAK88723.1"/>
    <property type="molecule type" value="Genomic_DNA"/>
</dbReference>
<accession>A0A158D2J7</accession>
<keyword evidence="2" id="KW-1185">Reference proteome</keyword>
<comment type="caution">
    <text evidence="1">The sequence shown here is derived from an EMBL/GenBank/DDBJ whole genome shotgun (WGS) entry which is preliminary data.</text>
</comment>
<evidence type="ECO:0000313" key="1">
    <source>
        <dbReference type="EMBL" id="SAK88723.1"/>
    </source>
</evidence>
<gene>
    <name evidence="1" type="ORF">AWB77_04814</name>
</gene>
<evidence type="ECO:0000313" key="2">
    <source>
        <dbReference type="Proteomes" id="UP000054903"/>
    </source>
</evidence>
<dbReference type="AlphaFoldDB" id="A0A158D2J7"/>
<proteinExistence type="predicted"/>
<name>A0A158D2J7_9BURK</name>
<dbReference type="STRING" id="1777138.AWB77_04814"/>
<reference evidence="1" key="1">
    <citation type="submission" date="2016-01" db="EMBL/GenBank/DDBJ databases">
        <authorList>
            <person name="Peeters C."/>
        </authorList>
    </citation>
    <scope>NUCLEOTIDE SEQUENCE</scope>
    <source>
        <strain evidence="1">LMG 29320</strain>
    </source>
</reference>
<dbReference type="RefSeq" id="WP_061136899.1">
    <property type="nucleotide sequence ID" value="NZ_FCNX02000013.1"/>
</dbReference>
<sequence>MKFPVPRTNYDESGCAANLAAEIHKSGLALFEIVNADKPSSKAMLDGAKEIAASLAQARDRAVLNIGISNYSSSGSPASVSVVAAILDASAYSQDILHSLNELSEHDSPEDIGCILSDLAIELHSHDHAESTADWVSSPA</sequence>
<organism evidence="1 2">
    <name type="scientific">Caballeronia fortuita</name>
    <dbReference type="NCBI Taxonomy" id="1777138"/>
    <lineage>
        <taxon>Bacteria</taxon>
        <taxon>Pseudomonadati</taxon>
        <taxon>Pseudomonadota</taxon>
        <taxon>Betaproteobacteria</taxon>
        <taxon>Burkholderiales</taxon>
        <taxon>Burkholderiaceae</taxon>
        <taxon>Caballeronia</taxon>
    </lineage>
</organism>